<feature type="chain" id="PRO_5047405801" evidence="4">
    <location>
        <begin position="28"/>
        <end position="792"/>
    </location>
</feature>
<reference evidence="5 6" key="1">
    <citation type="submission" date="2020-08" db="EMBL/GenBank/DDBJ databases">
        <title>Genome public.</title>
        <authorList>
            <person name="Liu C."/>
            <person name="Sun Q."/>
        </authorList>
    </citation>
    <scope>NUCLEOTIDE SEQUENCE [LARGE SCALE GENOMIC DNA]</scope>
    <source>
        <strain evidence="5 6">BX10</strain>
    </source>
</reference>
<keyword evidence="4" id="KW-0732">Signal</keyword>
<keyword evidence="6" id="KW-1185">Reference proteome</keyword>
<evidence type="ECO:0000256" key="2">
    <source>
        <dbReference type="PROSITE-ProRule" id="PRU00591"/>
    </source>
</evidence>
<feature type="repeat" description="Cell wall-binding" evidence="2">
    <location>
        <begin position="699"/>
        <end position="722"/>
    </location>
</feature>
<evidence type="ECO:0000256" key="1">
    <source>
        <dbReference type="ARBA" id="ARBA00022737"/>
    </source>
</evidence>
<dbReference type="RefSeq" id="WP_262427709.1">
    <property type="nucleotide sequence ID" value="NZ_JACRTJ010000020.1"/>
</dbReference>
<dbReference type="EMBL" id="JACRTJ010000020">
    <property type="protein sequence ID" value="MBC8599477.1"/>
    <property type="molecule type" value="Genomic_DNA"/>
</dbReference>
<protein>
    <submittedName>
        <fullName evidence="5">N-acetylmuramoyl-L-alanine amidase family protein</fullName>
    </submittedName>
</protein>
<dbReference type="Gene3D" id="2.10.270.10">
    <property type="entry name" value="Cholin Binding"/>
    <property type="match status" value="2"/>
</dbReference>
<evidence type="ECO:0000313" key="5">
    <source>
        <dbReference type="EMBL" id="MBC8599477.1"/>
    </source>
</evidence>
<sequence length="792" mass="88097">MRKCTKRWLLPVCAAAMTLAAGFSSLAAETVKVTVPNVKGGYLEVGYFDEETGNEVCLPIGEVSEVPKGVELDITANQIAYQTSQTEEIRTFVQSASVNGSPMEIDDPYYQQWSIMADSDLKLDAVFKGLRAELYESAFSRKRLAFKESCTGVTGMYNAGAFPNKQLTIYEMENRKDHGYSGVQGLTIDEVRFNNEEVDKALFSIDGNGVFRATKPLETGIYRIYVSYAFNNQRYEDVYLSVYVGPRITASVPLAVYREPMDRDYMETILSERDIEAQAKPDDTFKAVFDGMEQTGNMLRLQGYTATGIGFYTNGAYKSLMDRKVRDIAEERDPRVYLEMMYKGYKPAEIQLLGEEDIVPEEVEPGWHQQNGKWYFYETEDPASLVKNQWITCPEGNGCTEQVWVGADGAMAVNGVVNAQGKSYLVAENGHKVKGKTVTLNGVTYTTDGDGEITEAKVILATPSNAAEALAQADKVIANADIMSQDEKEQAADMQTEALKTKIDITKLTADQVAKYEALYLAVYGADNIETEPSDAVGGIAAAGLTSEDFAEGGGKVTIEYATEWPATSSNARVRGSVKLLVNGKERKTLTAPVTMTVEIPDYFIASYSNASYNYEVEGVDKADVDGEKGTVKITITKLGAFDVKAVKKPSRPSGGGSNSGNSHSSGRARVKADFYKSGKWVMNEKGWWYSYDDGTWPSNSWVYLPWKDTYQWYYFNGEGYMVTGWHHWQNNWYYLYPQADGNRGYMFTGWHEIGGKWYYFSKVNDSSLGAMAYDTTTPDGYKVDKDGAWIQ</sequence>
<comment type="caution">
    <text evidence="5">The sequence shown here is derived from an EMBL/GenBank/DDBJ whole genome shotgun (WGS) entry which is preliminary data.</text>
</comment>
<accession>A0ABR7NTQ4</accession>
<organism evidence="5 6">
    <name type="scientific">Enterocloster hominis</name>
    <name type="common">ex Liu et al. 2021</name>
    <dbReference type="NCBI Taxonomy" id="2763663"/>
    <lineage>
        <taxon>Bacteria</taxon>
        <taxon>Bacillati</taxon>
        <taxon>Bacillota</taxon>
        <taxon>Clostridia</taxon>
        <taxon>Lachnospirales</taxon>
        <taxon>Lachnospiraceae</taxon>
        <taxon>Enterocloster</taxon>
    </lineage>
</organism>
<dbReference type="InterPro" id="IPR018337">
    <property type="entry name" value="Cell_wall/Cho-bd_repeat"/>
</dbReference>
<evidence type="ECO:0000256" key="3">
    <source>
        <dbReference type="SAM" id="MobiDB-lite"/>
    </source>
</evidence>
<proteinExistence type="predicted"/>
<evidence type="ECO:0000256" key="4">
    <source>
        <dbReference type="SAM" id="SignalP"/>
    </source>
</evidence>
<dbReference type="SUPFAM" id="SSF69360">
    <property type="entry name" value="Cell wall binding repeat"/>
    <property type="match status" value="2"/>
</dbReference>
<name>A0ABR7NTQ4_9FIRM</name>
<keyword evidence="1" id="KW-0677">Repeat</keyword>
<feature type="signal peptide" evidence="4">
    <location>
        <begin position="1"/>
        <end position="27"/>
    </location>
</feature>
<evidence type="ECO:0000313" key="6">
    <source>
        <dbReference type="Proteomes" id="UP000647491"/>
    </source>
</evidence>
<feature type="region of interest" description="Disordered" evidence="3">
    <location>
        <begin position="647"/>
        <end position="667"/>
    </location>
</feature>
<dbReference type="PROSITE" id="PS51170">
    <property type="entry name" value="CW"/>
    <property type="match status" value="1"/>
</dbReference>
<dbReference type="Proteomes" id="UP000647491">
    <property type="component" value="Unassembled WGS sequence"/>
</dbReference>
<gene>
    <name evidence="5" type="ORF">H8708_09610</name>
</gene>